<dbReference type="AlphaFoldDB" id="A0A168NJA7"/>
<evidence type="ECO:0000313" key="2">
    <source>
        <dbReference type="EMBL" id="SAM00647.1"/>
    </source>
</evidence>
<dbReference type="OrthoDB" id="2289648at2759"/>
<protein>
    <recommendedName>
        <fullName evidence="4">Retrotransposon gag domain-containing protein</fullName>
    </recommendedName>
</protein>
<keyword evidence="3" id="KW-1185">Reference proteome</keyword>
<sequence length="565" mass="63744">MTQQQATSSDFAQYLAIQHAKSVEVPKYQLQDSLRIWFTTYEQQANIQGVHDLNLCGKYVGSFMPPTISAWIRTLPPTVVGNWLHLKEAMLNFFGKSKEEEDRQLLSTLRAMKQQPNESISLYAAKWIYQHSLLNVHYSQEMQIDLFVESLARQDLQLTLFSLVEMAHLETLNQVIQKALKLEEKTKLRSLAPQAVKDRTGDDPMDIDYVSTSSKKGRSQQSRHHQQRSNSNNTNQRRAYDKHGNPICDLCDEKHRTINCSRYRRPKSRRHTNHHRQAQVNMAETDTNDAPRADIVVDSFQTSSVNELSLDISHLEQHQHHRLPSSALKYGSMTISVLWDSGSAITAINDVTATHLNLPINKDESIPYRDVNSNIKSTIGTAQLNIFGTTVTAHVIKGLAKSLIIGWNTMASWKVSLDAVNNQAVANIGGSVLRIPLDSTSPLTVGHIDHHDHDIKTIINQYQDVIASNPKKPSVTSLVHFSIDTGDHPPVYTPPRQFHPKLQEEMDLQLRQMESNGIISRIKFTQWGSQLTPVPKPDGSTRLFDKATGKSITNIHVSSIKPATQ</sequence>
<organism evidence="2">
    <name type="scientific">Absidia glauca</name>
    <name type="common">Pin mould</name>
    <dbReference type="NCBI Taxonomy" id="4829"/>
    <lineage>
        <taxon>Eukaryota</taxon>
        <taxon>Fungi</taxon>
        <taxon>Fungi incertae sedis</taxon>
        <taxon>Mucoromycota</taxon>
        <taxon>Mucoromycotina</taxon>
        <taxon>Mucoromycetes</taxon>
        <taxon>Mucorales</taxon>
        <taxon>Cunninghamellaceae</taxon>
        <taxon>Absidia</taxon>
    </lineage>
</organism>
<feature type="region of interest" description="Disordered" evidence="1">
    <location>
        <begin position="193"/>
        <end position="246"/>
    </location>
</feature>
<feature type="compositionally biased region" description="Low complexity" evidence="1">
    <location>
        <begin position="228"/>
        <end position="237"/>
    </location>
</feature>
<evidence type="ECO:0000256" key="1">
    <source>
        <dbReference type="SAM" id="MobiDB-lite"/>
    </source>
</evidence>
<dbReference type="SUPFAM" id="SSF50630">
    <property type="entry name" value="Acid proteases"/>
    <property type="match status" value="1"/>
</dbReference>
<dbReference type="Gene3D" id="3.10.10.10">
    <property type="entry name" value="HIV Type 1 Reverse Transcriptase, subunit A, domain 1"/>
    <property type="match status" value="1"/>
</dbReference>
<dbReference type="InterPro" id="IPR043502">
    <property type="entry name" value="DNA/RNA_pol_sf"/>
</dbReference>
<evidence type="ECO:0000313" key="3">
    <source>
        <dbReference type="Proteomes" id="UP000078561"/>
    </source>
</evidence>
<accession>A0A168NJA7</accession>
<dbReference type="InParanoid" id="A0A168NJA7"/>
<dbReference type="EMBL" id="LT553376">
    <property type="protein sequence ID" value="SAM00647.1"/>
    <property type="molecule type" value="Genomic_DNA"/>
</dbReference>
<reference evidence="2" key="1">
    <citation type="submission" date="2016-04" db="EMBL/GenBank/DDBJ databases">
        <authorList>
            <person name="Evans L.H."/>
            <person name="Alamgir A."/>
            <person name="Owens N."/>
            <person name="Weber N.D."/>
            <person name="Virtaneva K."/>
            <person name="Barbian K."/>
            <person name="Babar A."/>
            <person name="Rosenke K."/>
        </authorList>
    </citation>
    <scope>NUCLEOTIDE SEQUENCE [LARGE SCALE GENOMIC DNA]</scope>
    <source>
        <strain evidence="2">CBS 101.48</strain>
    </source>
</reference>
<dbReference type="InterPro" id="IPR021109">
    <property type="entry name" value="Peptidase_aspartic_dom_sf"/>
</dbReference>
<dbReference type="SUPFAM" id="SSF56672">
    <property type="entry name" value="DNA/RNA polymerases"/>
    <property type="match status" value="1"/>
</dbReference>
<dbReference type="Proteomes" id="UP000078561">
    <property type="component" value="Unassembled WGS sequence"/>
</dbReference>
<dbReference type="OMA" id="SHRTIDC"/>
<gene>
    <name evidence="2" type="primary">ABSGL_06363.1 scaffold 8296</name>
</gene>
<proteinExistence type="predicted"/>
<dbReference type="STRING" id="4829.A0A168NJA7"/>
<dbReference type="Gene3D" id="2.40.70.10">
    <property type="entry name" value="Acid Proteases"/>
    <property type="match status" value="1"/>
</dbReference>
<evidence type="ECO:0008006" key="4">
    <source>
        <dbReference type="Google" id="ProtNLM"/>
    </source>
</evidence>
<name>A0A168NJA7_ABSGL</name>
<feature type="compositionally biased region" description="Basic residues" evidence="1">
    <location>
        <begin position="215"/>
        <end position="227"/>
    </location>
</feature>